<organism evidence="1">
    <name type="scientific">marine sediment metagenome</name>
    <dbReference type="NCBI Taxonomy" id="412755"/>
    <lineage>
        <taxon>unclassified sequences</taxon>
        <taxon>metagenomes</taxon>
        <taxon>ecological metagenomes</taxon>
    </lineage>
</organism>
<evidence type="ECO:0000313" key="1">
    <source>
        <dbReference type="EMBL" id="KKM08182.1"/>
    </source>
</evidence>
<comment type="caution">
    <text evidence="1">The sequence shown here is derived from an EMBL/GenBank/DDBJ whole genome shotgun (WGS) entry which is preliminary data.</text>
</comment>
<accession>A0A0F9HYK5</accession>
<reference evidence="1" key="1">
    <citation type="journal article" date="2015" name="Nature">
        <title>Complex archaea that bridge the gap between prokaryotes and eukaryotes.</title>
        <authorList>
            <person name="Spang A."/>
            <person name="Saw J.H."/>
            <person name="Jorgensen S.L."/>
            <person name="Zaremba-Niedzwiedzka K."/>
            <person name="Martijn J."/>
            <person name="Lind A.E."/>
            <person name="van Eijk R."/>
            <person name="Schleper C."/>
            <person name="Guy L."/>
            <person name="Ettema T.J."/>
        </authorList>
    </citation>
    <scope>NUCLEOTIDE SEQUENCE</scope>
</reference>
<feature type="non-terminal residue" evidence="1">
    <location>
        <position position="435"/>
    </location>
</feature>
<protein>
    <submittedName>
        <fullName evidence="1">Uncharacterized protein</fullName>
    </submittedName>
</protein>
<name>A0A0F9HYK5_9ZZZZ</name>
<gene>
    <name evidence="1" type="ORF">LCGC14_1726460</name>
</gene>
<dbReference type="EMBL" id="LAZR01015606">
    <property type="protein sequence ID" value="KKM08182.1"/>
    <property type="molecule type" value="Genomic_DNA"/>
</dbReference>
<proteinExistence type="predicted"/>
<dbReference type="AlphaFoldDB" id="A0A0F9HYK5"/>
<sequence>MAETIVLVPKRKVTGFVGSADVAAVAKHIADSVTIPGASPYGETVAYWRVTKELRIPFGTDKFTLKRDQAGLTLRVSGDDTAVVNGASFSTVGASLFLGNRSGTERGHSLRYPNVNIPQGTTITDAYLIYTASDNLSVTTCNVTISGNDIDDAVAPTSAAEYNGLTLTTATVDWNNLPLFANGVTYRSDALTAIIQEIINRSGWVFGNALQLRVDDNSSSSNAQRGVQAFDGNPSDAPMLFISPLFADTSSLSGYTWMEGSNLHGFDESAIERIYIHRDDVDDTPVDGATQDPISSNWAYDHVAAADPHTGYVLHSLADAANDFLVASGANTYIKKTLAETLALISPLTTRGDIMFRNATVSTRLAKGADNTILAMGASDPEWKTPATIMGDLSGQAAAAFSLNSQNLTSTGTITAATSVWHHEHDLFATSLNPG</sequence>